<dbReference type="InterPro" id="IPR036852">
    <property type="entry name" value="Peptidase_S8/S53_dom_sf"/>
</dbReference>
<dbReference type="EMBL" id="RQHS01000019">
    <property type="protein sequence ID" value="TGM97715.1"/>
    <property type="molecule type" value="Genomic_DNA"/>
</dbReference>
<feature type="active site" description="Charge relay system" evidence="5 6">
    <location>
        <position position="239"/>
    </location>
</feature>
<dbReference type="PANTHER" id="PTHR43806:SF11">
    <property type="entry name" value="CEREVISIN-RELATED"/>
    <property type="match status" value="1"/>
</dbReference>
<evidence type="ECO:0000256" key="1">
    <source>
        <dbReference type="ARBA" id="ARBA00011073"/>
    </source>
</evidence>
<dbReference type="PRINTS" id="PR00723">
    <property type="entry name" value="SUBTILISIN"/>
</dbReference>
<evidence type="ECO:0000259" key="9">
    <source>
        <dbReference type="Pfam" id="PF22148"/>
    </source>
</evidence>
<keyword evidence="2 6" id="KW-0645">Protease</keyword>
<dbReference type="PANTHER" id="PTHR43806">
    <property type="entry name" value="PEPTIDASE S8"/>
    <property type="match status" value="1"/>
</dbReference>
<dbReference type="OrthoDB" id="9762689at2"/>
<evidence type="ECO:0000256" key="4">
    <source>
        <dbReference type="ARBA" id="ARBA00022825"/>
    </source>
</evidence>
<feature type="active site" description="Charge relay system" evidence="5 6">
    <location>
        <position position="572"/>
    </location>
</feature>
<dbReference type="SUPFAM" id="SSF52743">
    <property type="entry name" value="Subtilisin-like"/>
    <property type="match status" value="1"/>
</dbReference>
<dbReference type="InterPro" id="IPR000209">
    <property type="entry name" value="Peptidase_S8/S53_dom"/>
</dbReference>
<dbReference type="GO" id="GO:0006508">
    <property type="term" value="P:proteolysis"/>
    <property type="evidence" value="ECO:0007669"/>
    <property type="project" value="UniProtKB-KW"/>
</dbReference>
<dbReference type="RefSeq" id="WP_135757984.1">
    <property type="nucleotide sequence ID" value="NZ_RQHS01000019.1"/>
</dbReference>
<dbReference type="Gene3D" id="3.40.50.200">
    <property type="entry name" value="Peptidase S8/S53 domain"/>
    <property type="match status" value="2"/>
</dbReference>
<dbReference type="InterPro" id="IPR015500">
    <property type="entry name" value="Peptidase_S8_subtilisin-rel"/>
</dbReference>
<dbReference type="Proteomes" id="UP000297241">
    <property type="component" value="Unassembled WGS sequence"/>
</dbReference>
<dbReference type="AlphaFoldDB" id="A0A4Z1AC00"/>
<evidence type="ECO:0000256" key="2">
    <source>
        <dbReference type="ARBA" id="ARBA00022670"/>
    </source>
</evidence>
<dbReference type="Pfam" id="PF22148">
    <property type="entry name" value="Fervidolysin_NPro-like"/>
    <property type="match status" value="1"/>
</dbReference>
<evidence type="ECO:0000256" key="3">
    <source>
        <dbReference type="ARBA" id="ARBA00022801"/>
    </source>
</evidence>
<keyword evidence="3 6" id="KW-0378">Hydrolase</keyword>
<dbReference type="InterPro" id="IPR022398">
    <property type="entry name" value="Peptidase_S8_His-AS"/>
</dbReference>
<evidence type="ECO:0000256" key="7">
    <source>
        <dbReference type="RuleBase" id="RU003355"/>
    </source>
</evidence>
<proteinExistence type="inferred from homology"/>
<dbReference type="PROSITE" id="PS51892">
    <property type="entry name" value="SUBTILASE"/>
    <property type="match status" value="1"/>
</dbReference>
<evidence type="ECO:0000313" key="11">
    <source>
        <dbReference type="Proteomes" id="UP000297241"/>
    </source>
</evidence>
<dbReference type="Pfam" id="PF00082">
    <property type="entry name" value="Peptidase_S8"/>
    <property type="match status" value="2"/>
</dbReference>
<gene>
    <name evidence="10" type="ORF">EHR06_16480</name>
</gene>
<dbReference type="InterPro" id="IPR050131">
    <property type="entry name" value="Peptidase_S8_subtilisin-like"/>
</dbReference>
<dbReference type="InterPro" id="IPR054399">
    <property type="entry name" value="Fervidolysin-like_N_prodom"/>
</dbReference>
<evidence type="ECO:0000313" key="10">
    <source>
        <dbReference type="EMBL" id="TGM97715.1"/>
    </source>
</evidence>
<feature type="domain" description="Fervidolysin-like N-terminal prodomain" evidence="9">
    <location>
        <begin position="44"/>
        <end position="124"/>
    </location>
</feature>
<protein>
    <submittedName>
        <fullName evidence="10">Peptidase S8</fullName>
    </submittedName>
</protein>
<keyword evidence="11" id="KW-1185">Reference proteome</keyword>
<organism evidence="10 11">
    <name type="scientific">Leptospira dzoumogneensis</name>
    <dbReference type="NCBI Taxonomy" id="2484904"/>
    <lineage>
        <taxon>Bacteria</taxon>
        <taxon>Pseudomonadati</taxon>
        <taxon>Spirochaetota</taxon>
        <taxon>Spirochaetia</taxon>
        <taxon>Leptospirales</taxon>
        <taxon>Leptospiraceae</taxon>
        <taxon>Leptospira</taxon>
    </lineage>
</organism>
<evidence type="ECO:0000256" key="5">
    <source>
        <dbReference type="PIRSR" id="PIRSR615500-1"/>
    </source>
</evidence>
<dbReference type="InterPro" id="IPR023827">
    <property type="entry name" value="Peptidase_S8_Asp-AS"/>
</dbReference>
<dbReference type="PROSITE" id="PS00138">
    <property type="entry name" value="SUBTILASE_SER"/>
    <property type="match status" value="1"/>
</dbReference>
<name>A0A4Z1AC00_9LEPT</name>
<dbReference type="InterPro" id="IPR023828">
    <property type="entry name" value="Peptidase_S8_Ser-AS"/>
</dbReference>
<comment type="similarity">
    <text evidence="1 6 7">Belongs to the peptidase S8 family.</text>
</comment>
<evidence type="ECO:0000259" key="8">
    <source>
        <dbReference type="Pfam" id="PF00082"/>
    </source>
</evidence>
<feature type="active site" description="Charge relay system" evidence="5 6">
    <location>
        <position position="189"/>
    </location>
</feature>
<feature type="domain" description="Peptidase S8/S53" evidence="8">
    <location>
        <begin position="182"/>
        <end position="420"/>
    </location>
</feature>
<dbReference type="GO" id="GO:0004252">
    <property type="term" value="F:serine-type endopeptidase activity"/>
    <property type="evidence" value="ECO:0007669"/>
    <property type="project" value="UniProtKB-UniRule"/>
</dbReference>
<dbReference type="PROSITE" id="PS00136">
    <property type="entry name" value="SUBTILASE_ASP"/>
    <property type="match status" value="1"/>
</dbReference>
<comment type="caution">
    <text evidence="10">The sequence shown here is derived from an EMBL/GenBank/DDBJ whole genome shotgun (WGS) entry which is preliminary data.</text>
</comment>
<reference evidence="10" key="1">
    <citation type="journal article" date="2019" name="PLoS Negl. Trop. Dis.">
        <title>Revisiting the worldwide diversity of Leptospira species in the environment.</title>
        <authorList>
            <person name="Vincent A.T."/>
            <person name="Schiettekatte O."/>
            <person name="Bourhy P."/>
            <person name="Veyrier F.J."/>
            <person name="Picardeau M."/>
        </authorList>
    </citation>
    <scope>NUCLEOTIDE SEQUENCE [LARGE SCALE GENOMIC DNA]</scope>
    <source>
        <strain evidence="10">201601113</strain>
    </source>
</reference>
<dbReference type="PROSITE" id="PS00137">
    <property type="entry name" value="SUBTILASE_HIS"/>
    <property type="match status" value="1"/>
</dbReference>
<sequence>MKNKFTLFALIFSILSIGYLFAEKQKNIASGLSKLLDPAGNTDNKKYYKRNSKIKFKSSEVLVKFKDKAGDSVKSYAVSSFNGKVLNDLGETGISQVELREGQTVEEAIAEYSTHPDVEYVQPNYIYHANNTPNDPIYNQLWGMNNTGQSVITYTYPTNNPGTSASDMRMESAWDVNTDCTNTIVAVVDSGVNYNHQDLSANMWSSGSCVSDKGVSLGSCSNGWNYVNNNSDPMDLNGHGTHVAGTIGAKGNNATGVVGVCWTAKIMAVRVLDQSGSGDTATIIKGINFAVRNGAKVLNLSLGGPDYDSAMRSAISEAGSKYDALFVVAAGNDGSDLSSDNSYPCEYDEANILCVAALDQKFQLASFSNYDSSKKNVDIGAPGTNIRSSWAGAEAVYNLPFTSWLADNMFGTSWSTAICAPYSLVLYLSTSCSTAINGISNSGYLSNTYALAYGSIPITSGAEAVTARMNLFIDTEAGYDGINMYASSSTSESVVFNSANVVGSLSGERDGNIISNLEVAAPNCVHSSNCTFGYEFISDSTINRAGVAITVFNFITLDVDNIAQYNTINGTSMATPHVAGLAALLRSFNPKFTYADTINAIVAGGTATSSIQNITKYGKAANGNGAIRNLEAPTNLSVDVP</sequence>
<feature type="domain" description="Peptidase S8/S53" evidence="8">
    <location>
        <begin position="561"/>
        <end position="601"/>
    </location>
</feature>
<evidence type="ECO:0000256" key="6">
    <source>
        <dbReference type="PROSITE-ProRule" id="PRU01240"/>
    </source>
</evidence>
<accession>A0A4Z1AC00</accession>
<keyword evidence="4 6" id="KW-0720">Serine protease</keyword>